<dbReference type="SMART" id="SM00980">
    <property type="entry name" value="THAP"/>
    <property type="match status" value="1"/>
</dbReference>
<evidence type="ECO:0000256" key="3">
    <source>
        <dbReference type="ARBA" id="ARBA00022833"/>
    </source>
</evidence>
<dbReference type="SUPFAM" id="SSF57716">
    <property type="entry name" value="Glucocorticoid receptor-like (DNA-binding domain)"/>
    <property type="match status" value="1"/>
</dbReference>
<dbReference type="PANTHER" id="PTHR46600:SF7">
    <property type="entry name" value="SI:DKEY-228B2.6-RELATED"/>
    <property type="match status" value="1"/>
</dbReference>
<keyword evidence="6" id="KW-0131">Cell cycle</keyword>
<dbReference type="Ensembl" id="ENSMALT00000019104.1">
    <property type="protein sequence ID" value="ENSMALP00000018733.1"/>
    <property type="gene ID" value="ENSMALG00000013073.1"/>
</dbReference>
<feature type="domain" description="THAP-type" evidence="7">
    <location>
        <begin position="2"/>
        <end position="79"/>
    </location>
</feature>
<keyword evidence="1" id="KW-0479">Metal-binding</keyword>
<comment type="subcellular location">
    <subcellularLocation>
        <location evidence="6">Nucleus</location>
        <location evidence="6">Nucleoplasm</location>
    </subcellularLocation>
</comment>
<evidence type="ECO:0000256" key="4">
    <source>
        <dbReference type="ARBA" id="ARBA00023125"/>
    </source>
</evidence>
<dbReference type="Gene3D" id="6.20.210.20">
    <property type="entry name" value="THAP domain"/>
    <property type="match status" value="1"/>
</dbReference>
<keyword evidence="6" id="KW-0804">Transcription</keyword>
<organism evidence="8 9">
    <name type="scientific">Monopterus albus</name>
    <name type="common">Swamp eel</name>
    <dbReference type="NCBI Taxonomy" id="43700"/>
    <lineage>
        <taxon>Eukaryota</taxon>
        <taxon>Metazoa</taxon>
        <taxon>Chordata</taxon>
        <taxon>Craniata</taxon>
        <taxon>Vertebrata</taxon>
        <taxon>Euteleostomi</taxon>
        <taxon>Actinopterygii</taxon>
        <taxon>Neopterygii</taxon>
        <taxon>Teleostei</taxon>
        <taxon>Neoteleostei</taxon>
        <taxon>Acanthomorphata</taxon>
        <taxon>Anabantaria</taxon>
        <taxon>Synbranchiformes</taxon>
        <taxon>Synbranchidae</taxon>
        <taxon>Monopterus</taxon>
    </lineage>
</organism>
<evidence type="ECO:0000256" key="5">
    <source>
        <dbReference type="PROSITE-ProRule" id="PRU00309"/>
    </source>
</evidence>
<dbReference type="GO" id="GO:0005654">
    <property type="term" value="C:nucleoplasm"/>
    <property type="evidence" value="ECO:0007669"/>
    <property type="project" value="UniProtKB-SubCell"/>
</dbReference>
<comment type="similarity">
    <text evidence="6">Belongs to the THAP1 family.</text>
</comment>
<evidence type="ECO:0000313" key="9">
    <source>
        <dbReference type="Proteomes" id="UP000261600"/>
    </source>
</evidence>
<proteinExistence type="inferred from homology"/>
<comment type="function">
    <text evidence="6">DNA-binding transcription regulator that regulates endothelial cell proliferation and G1/S cell-cycle progression. Specifically binds the 5'-[AT]NTNN[GT]GGCA[AGT]-3' core DNA sequence and acts by modulating expression of pRB-E2F cell-cycle target genes.</text>
</comment>
<dbReference type="InterPro" id="IPR038441">
    <property type="entry name" value="THAP_Znf_sf"/>
</dbReference>
<evidence type="ECO:0000256" key="2">
    <source>
        <dbReference type="ARBA" id="ARBA00022771"/>
    </source>
</evidence>
<dbReference type="GO" id="GO:0000978">
    <property type="term" value="F:RNA polymerase II cis-regulatory region sequence-specific DNA binding"/>
    <property type="evidence" value="ECO:0007669"/>
    <property type="project" value="TreeGrafter"/>
</dbReference>
<name>A0A3Q3JGU5_MONAL</name>
<protein>
    <recommendedName>
        <fullName evidence="6">THAP domain-containing protein 1</fullName>
    </recommendedName>
</protein>
<dbReference type="InterPro" id="IPR026516">
    <property type="entry name" value="THAP1/10"/>
</dbReference>
<dbReference type="AlphaFoldDB" id="A0A3Q3JGU5"/>
<dbReference type="PANTHER" id="PTHR46600">
    <property type="entry name" value="THAP DOMAIN-CONTAINING"/>
    <property type="match status" value="1"/>
</dbReference>
<dbReference type="GO" id="GO:0003700">
    <property type="term" value="F:DNA-binding transcription factor activity"/>
    <property type="evidence" value="ECO:0007669"/>
    <property type="project" value="UniProtKB-UniRule"/>
</dbReference>
<evidence type="ECO:0000259" key="7">
    <source>
        <dbReference type="PROSITE" id="PS50950"/>
    </source>
</evidence>
<reference evidence="8" key="2">
    <citation type="submission" date="2025-09" db="UniProtKB">
        <authorList>
            <consortium name="Ensembl"/>
        </authorList>
    </citation>
    <scope>IDENTIFICATION</scope>
</reference>
<evidence type="ECO:0000256" key="1">
    <source>
        <dbReference type="ARBA" id="ARBA00022723"/>
    </source>
</evidence>
<dbReference type="GO" id="GO:0008270">
    <property type="term" value="F:zinc ion binding"/>
    <property type="evidence" value="ECO:0007669"/>
    <property type="project" value="UniProtKB-KW"/>
</dbReference>
<dbReference type="SMART" id="SM00692">
    <property type="entry name" value="DM3"/>
    <property type="match status" value="1"/>
</dbReference>
<accession>A0A3Q3JGU5</accession>
<keyword evidence="4 5" id="KW-0238">DNA-binding</keyword>
<keyword evidence="6" id="KW-0175">Coiled coil</keyword>
<keyword evidence="9" id="KW-1185">Reference proteome</keyword>
<dbReference type="GO" id="GO:0006357">
    <property type="term" value="P:regulation of transcription by RNA polymerase II"/>
    <property type="evidence" value="ECO:0007669"/>
    <property type="project" value="TreeGrafter"/>
</dbReference>
<sequence length="131" mass="15536">QIPHCCSVFCGTATVFNSAIGFHHFPKDETLRKIWIRNVRRDNLVIKRTTTVCSRHFVYTDVFQGGRRCLKEGAVPVLFAWNYYSLPDQACGRERNGRRKLRRNRWTSDFCFSVMTMLDQNHQPWTWHVKN</sequence>
<dbReference type="PROSITE" id="PS50950">
    <property type="entry name" value="ZF_THAP"/>
    <property type="match status" value="1"/>
</dbReference>
<evidence type="ECO:0000313" key="8">
    <source>
        <dbReference type="Ensembl" id="ENSMALP00000018733.1"/>
    </source>
</evidence>
<dbReference type="Proteomes" id="UP000261600">
    <property type="component" value="Unplaced"/>
</dbReference>
<keyword evidence="6" id="KW-0805">Transcription regulation</keyword>
<evidence type="ECO:0000256" key="6">
    <source>
        <dbReference type="RuleBase" id="RU369073"/>
    </source>
</evidence>
<dbReference type="Pfam" id="PF05485">
    <property type="entry name" value="THAP"/>
    <property type="match status" value="1"/>
</dbReference>
<keyword evidence="6" id="KW-0539">Nucleus</keyword>
<dbReference type="GO" id="GO:0001935">
    <property type="term" value="P:endothelial cell proliferation"/>
    <property type="evidence" value="ECO:0007669"/>
    <property type="project" value="UniProtKB-UniRule"/>
</dbReference>
<reference evidence="8" key="1">
    <citation type="submission" date="2025-08" db="UniProtKB">
        <authorList>
            <consortium name="Ensembl"/>
        </authorList>
    </citation>
    <scope>IDENTIFICATION</scope>
</reference>
<dbReference type="InterPro" id="IPR006612">
    <property type="entry name" value="THAP_Znf"/>
</dbReference>
<keyword evidence="2 5" id="KW-0863">Zinc-finger</keyword>
<keyword evidence="3" id="KW-0862">Zinc</keyword>